<dbReference type="GO" id="GO:0006457">
    <property type="term" value="P:protein folding"/>
    <property type="evidence" value="ECO:0007669"/>
    <property type="project" value="InterPro"/>
</dbReference>
<evidence type="ECO:0000256" key="4">
    <source>
        <dbReference type="ARBA" id="ARBA00022833"/>
    </source>
</evidence>
<dbReference type="PROSITE" id="PS00636">
    <property type="entry name" value="DNAJ_1"/>
    <property type="match status" value="1"/>
</dbReference>
<dbReference type="Proteomes" id="UP000235392">
    <property type="component" value="Unassembled WGS sequence"/>
</dbReference>
<dbReference type="PANTHER" id="PTHR43888">
    <property type="entry name" value="DNAJ-LIKE-2, ISOFORM A-RELATED"/>
    <property type="match status" value="1"/>
</dbReference>
<dbReference type="Gene3D" id="1.10.287.110">
    <property type="entry name" value="DnaJ domain"/>
    <property type="match status" value="1"/>
</dbReference>
<dbReference type="InterPro" id="IPR036410">
    <property type="entry name" value="HSP_DnaJ_Cys-rich_dom_sf"/>
</dbReference>
<accession>A0A2N5TUW9</accession>
<dbReference type="SUPFAM" id="SSF49493">
    <property type="entry name" value="HSP40/DnaJ peptide-binding domain"/>
    <property type="match status" value="2"/>
</dbReference>
<dbReference type="EMBL" id="PGCI01000336">
    <property type="protein sequence ID" value="PLW29293.1"/>
    <property type="molecule type" value="Genomic_DNA"/>
</dbReference>
<dbReference type="CDD" id="cd06257">
    <property type="entry name" value="DnaJ"/>
    <property type="match status" value="1"/>
</dbReference>
<dbReference type="CDD" id="cd10747">
    <property type="entry name" value="DnaJ_C"/>
    <property type="match status" value="1"/>
</dbReference>
<dbReference type="Pfam" id="PF00226">
    <property type="entry name" value="DnaJ"/>
    <property type="match status" value="1"/>
</dbReference>
<dbReference type="InterPro" id="IPR002939">
    <property type="entry name" value="DnaJ_C"/>
</dbReference>
<feature type="region of interest" description="Disordered" evidence="6">
    <location>
        <begin position="369"/>
        <end position="404"/>
    </location>
</feature>
<dbReference type="GO" id="GO:0051082">
    <property type="term" value="F:unfolded protein binding"/>
    <property type="evidence" value="ECO:0007669"/>
    <property type="project" value="InterPro"/>
</dbReference>
<dbReference type="FunFam" id="1.10.287.110:FF:000041">
    <property type="entry name" value="Chaperone protein DNAj, putative"/>
    <property type="match status" value="1"/>
</dbReference>
<dbReference type="InterPro" id="IPR012724">
    <property type="entry name" value="DnaJ"/>
</dbReference>
<evidence type="ECO:0000259" key="7">
    <source>
        <dbReference type="PROSITE" id="PS50076"/>
    </source>
</evidence>
<reference evidence="9 10" key="1">
    <citation type="submission" date="2017-11" db="EMBL/GenBank/DDBJ databases">
        <title>De novo assembly and phasing of dikaryotic genomes from two isolates of Puccinia coronata f. sp. avenae, the causal agent of oat crown rust.</title>
        <authorList>
            <person name="Miller M.E."/>
            <person name="Zhang Y."/>
            <person name="Omidvar V."/>
            <person name="Sperschneider J."/>
            <person name="Schwessinger B."/>
            <person name="Raley C."/>
            <person name="Palmer J.M."/>
            <person name="Garnica D."/>
            <person name="Upadhyaya N."/>
            <person name="Rathjen J."/>
            <person name="Taylor J.M."/>
            <person name="Park R.F."/>
            <person name="Dodds P.N."/>
            <person name="Hirsch C.D."/>
            <person name="Kianian S.F."/>
            <person name="Figueroa M."/>
        </authorList>
    </citation>
    <scope>NUCLEOTIDE SEQUENCE [LARGE SCALE GENOMIC DNA]</scope>
    <source>
        <strain evidence="9">12SD80</strain>
    </source>
</reference>
<evidence type="ECO:0000256" key="1">
    <source>
        <dbReference type="ARBA" id="ARBA00022723"/>
    </source>
</evidence>
<dbReference type="Gene3D" id="2.10.230.10">
    <property type="entry name" value="Heat shock protein DnaJ, cysteine-rich domain"/>
    <property type="match status" value="1"/>
</dbReference>
<dbReference type="HAMAP" id="MF_01152">
    <property type="entry name" value="DnaJ"/>
    <property type="match status" value="1"/>
</dbReference>
<dbReference type="SUPFAM" id="SSF46565">
    <property type="entry name" value="Chaperone J-domain"/>
    <property type="match status" value="1"/>
</dbReference>
<comment type="caution">
    <text evidence="9">The sequence shown here is derived from an EMBL/GenBank/DDBJ whole genome shotgun (WGS) entry which is preliminary data.</text>
</comment>
<dbReference type="SUPFAM" id="SSF57938">
    <property type="entry name" value="DnaJ/Hsp40 cysteine-rich domain"/>
    <property type="match status" value="1"/>
</dbReference>
<dbReference type="Pfam" id="PF01556">
    <property type="entry name" value="DnaJ_C"/>
    <property type="match status" value="1"/>
</dbReference>
<gene>
    <name evidence="9" type="ORF">PCASD_19581</name>
</gene>
<dbReference type="InterPro" id="IPR008971">
    <property type="entry name" value="HSP40/DnaJ_pept-bd"/>
</dbReference>
<evidence type="ECO:0000256" key="5">
    <source>
        <dbReference type="PROSITE-ProRule" id="PRU00546"/>
    </source>
</evidence>
<dbReference type="SMART" id="SM00271">
    <property type="entry name" value="DnaJ"/>
    <property type="match status" value="1"/>
</dbReference>
<evidence type="ECO:0000313" key="10">
    <source>
        <dbReference type="Proteomes" id="UP000235392"/>
    </source>
</evidence>
<evidence type="ECO:0000256" key="2">
    <source>
        <dbReference type="ARBA" id="ARBA00022737"/>
    </source>
</evidence>
<dbReference type="AlphaFoldDB" id="A0A2N5TUW9"/>
<evidence type="ECO:0000256" key="6">
    <source>
        <dbReference type="SAM" id="MobiDB-lite"/>
    </source>
</evidence>
<name>A0A2N5TUW9_9BASI</name>
<dbReference type="FunFam" id="2.10.230.10:FF:000001">
    <property type="entry name" value="DnaJ subfamily A member 2"/>
    <property type="match status" value="1"/>
</dbReference>
<dbReference type="InterPro" id="IPR001623">
    <property type="entry name" value="DnaJ_domain"/>
</dbReference>
<keyword evidence="2" id="KW-0677">Repeat</keyword>
<evidence type="ECO:0000313" key="9">
    <source>
        <dbReference type="EMBL" id="PLW29293.1"/>
    </source>
</evidence>
<dbReference type="GO" id="GO:0030544">
    <property type="term" value="F:Hsp70 protein binding"/>
    <property type="evidence" value="ECO:0007669"/>
    <property type="project" value="InterPro"/>
</dbReference>
<evidence type="ECO:0000256" key="3">
    <source>
        <dbReference type="ARBA" id="ARBA00022771"/>
    </source>
</evidence>
<dbReference type="GO" id="GO:0005524">
    <property type="term" value="F:ATP binding"/>
    <property type="evidence" value="ECO:0007669"/>
    <property type="project" value="InterPro"/>
</dbReference>
<keyword evidence="3 5" id="KW-0863">Zinc-finger</keyword>
<feature type="zinc finger region" description="CR-type" evidence="5">
    <location>
        <begin position="126"/>
        <end position="210"/>
    </location>
</feature>
<dbReference type="FunFam" id="2.60.260.20:FF:000064">
    <property type="entry name" value="DNAJ domain-containing protein Mas5"/>
    <property type="match status" value="1"/>
</dbReference>
<dbReference type="Pfam" id="PF00684">
    <property type="entry name" value="DnaJ_CXXCXGXG"/>
    <property type="match status" value="1"/>
</dbReference>
<dbReference type="InterPro" id="IPR018253">
    <property type="entry name" value="DnaJ_domain_CS"/>
</dbReference>
<dbReference type="InterPro" id="IPR044713">
    <property type="entry name" value="DNJA1/2-like"/>
</dbReference>
<dbReference type="Gene3D" id="2.60.260.20">
    <property type="entry name" value="Urease metallochaperone UreE, N-terminal domain"/>
    <property type="match status" value="2"/>
</dbReference>
<feature type="domain" description="J" evidence="7">
    <location>
        <begin position="6"/>
        <end position="69"/>
    </location>
</feature>
<dbReference type="CDD" id="cd10719">
    <property type="entry name" value="DnaJ_zf"/>
    <property type="match status" value="1"/>
</dbReference>
<dbReference type="PRINTS" id="PR00625">
    <property type="entry name" value="JDOMAIN"/>
</dbReference>
<sequence length="404" mass="44029">MVAETEYYDRLGVSPGVDEAALKKAYRKRSALQLHPDKNPDGAEEFKSVSEAYDVLSNPEKRELYDQYGKKGLEGGGGMGGMDPGDLFSQLFGGGGMFGGRSRAGPRRGRDLQHRIKVSLEELYVGKTTKIALSKHVLCSKCEGRGVPKATMVKTCVECKGSGVKTIYRQMGPMVQQLQQGCTECNGLGEIINPKDRCKTCDGNKIIKERKVLEVHIDKGMREGQTITFRGEADQAPNTIPGDVEIIIEEKPHPVFKRKEDDLIAEVEVDLVTALTGGAIPIEHFDSRALLIQVTPGEVIKPNAIKVVPGFGMPSPRYHNPGDLILSIKVVFPDSIPPESCQALQALLPPPRPLPTWGDNILVDEVTMVDASDARTKSRGRVDEMDEDDEGGGSGQPHVQCAQQ</sequence>
<dbReference type="InterPro" id="IPR036869">
    <property type="entry name" value="J_dom_sf"/>
</dbReference>
<feature type="compositionally biased region" description="Basic and acidic residues" evidence="6">
    <location>
        <begin position="372"/>
        <end position="383"/>
    </location>
</feature>
<dbReference type="PROSITE" id="PS50076">
    <property type="entry name" value="DNAJ_2"/>
    <property type="match status" value="1"/>
</dbReference>
<proteinExistence type="inferred from homology"/>
<feature type="domain" description="CR-type" evidence="8">
    <location>
        <begin position="126"/>
        <end position="210"/>
    </location>
</feature>
<dbReference type="GO" id="GO:0009408">
    <property type="term" value="P:response to heat"/>
    <property type="evidence" value="ECO:0007669"/>
    <property type="project" value="InterPro"/>
</dbReference>
<dbReference type="GO" id="GO:0008270">
    <property type="term" value="F:zinc ion binding"/>
    <property type="evidence" value="ECO:0007669"/>
    <property type="project" value="UniProtKB-KW"/>
</dbReference>
<dbReference type="InterPro" id="IPR001305">
    <property type="entry name" value="HSP_DnaJ_Cys-rich_dom"/>
</dbReference>
<organism evidence="9 10">
    <name type="scientific">Puccinia coronata f. sp. avenae</name>
    <dbReference type="NCBI Taxonomy" id="200324"/>
    <lineage>
        <taxon>Eukaryota</taxon>
        <taxon>Fungi</taxon>
        <taxon>Dikarya</taxon>
        <taxon>Basidiomycota</taxon>
        <taxon>Pucciniomycotina</taxon>
        <taxon>Pucciniomycetes</taxon>
        <taxon>Pucciniales</taxon>
        <taxon>Pucciniaceae</taxon>
        <taxon>Puccinia</taxon>
    </lineage>
</organism>
<dbReference type="PROSITE" id="PS51188">
    <property type="entry name" value="ZF_CR"/>
    <property type="match status" value="1"/>
</dbReference>
<evidence type="ECO:0000259" key="8">
    <source>
        <dbReference type="PROSITE" id="PS51188"/>
    </source>
</evidence>
<keyword evidence="4 5" id="KW-0862">Zinc</keyword>
<keyword evidence="1 5" id="KW-0479">Metal-binding</keyword>
<protein>
    <submittedName>
        <fullName evidence="9">Uncharacterized protein</fullName>
    </submittedName>
</protein>